<dbReference type="InterPro" id="IPR015943">
    <property type="entry name" value="WD40/YVTN_repeat-like_dom_sf"/>
</dbReference>
<dbReference type="VEuPathDB" id="FungiDB:SAPIO_CDS0971"/>
<feature type="region of interest" description="Disordered" evidence="2">
    <location>
        <begin position="1"/>
        <end position="27"/>
    </location>
</feature>
<dbReference type="Pfam" id="PF12697">
    <property type="entry name" value="Abhydrolase_6"/>
    <property type="match status" value="1"/>
</dbReference>
<proteinExistence type="predicted"/>
<dbReference type="InterPro" id="IPR054471">
    <property type="entry name" value="GPIID_WHD"/>
</dbReference>
<dbReference type="Gene3D" id="3.40.50.300">
    <property type="entry name" value="P-loop containing nucleotide triphosphate hydrolases"/>
    <property type="match status" value="1"/>
</dbReference>
<dbReference type="OrthoDB" id="194358at2759"/>
<dbReference type="InterPro" id="IPR027417">
    <property type="entry name" value="P-loop_NTPase"/>
</dbReference>
<dbReference type="InterPro" id="IPR001680">
    <property type="entry name" value="WD40_rpt"/>
</dbReference>
<dbReference type="OMA" id="CEWLINR"/>
<dbReference type="PANTHER" id="PTHR10039">
    <property type="entry name" value="AMELOGENIN"/>
    <property type="match status" value="1"/>
</dbReference>
<dbReference type="Gene3D" id="2.130.10.10">
    <property type="entry name" value="YVTN repeat-like/Quinoprotein amine dehydrogenase"/>
    <property type="match status" value="2"/>
</dbReference>
<evidence type="ECO:0000256" key="1">
    <source>
        <dbReference type="ARBA" id="ARBA00022737"/>
    </source>
</evidence>
<feature type="domain" description="Nephrocystin 3-like N-terminal" evidence="5">
    <location>
        <begin position="260"/>
        <end position="440"/>
    </location>
</feature>
<dbReference type="InterPro" id="IPR056884">
    <property type="entry name" value="NPHP3-like_N"/>
</dbReference>
<dbReference type="PANTHER" id="PTHR10039:SF16">
    <property type="entry name" value="GPI INOSITOL-DEACYLASE"/>
    <property type="match status" value="1"/>
</dbReference>
<dbReference type="SUPFAM" id="SSF52540">
    <property type="entry name" value="P-loop containing nucleoside triphosphate hydrolases"/>
    <property type="match status" value="1"/>
</dbReference>
<accession>A0A084GFK2</accession>
<comment type="caution">
    <text evidence="6">The sequence shown here is derived from an EMBL/GenBank/DDBJ whole genome shotgun (WGS) entry which is preliminary data.</text>
</comment>
<evidence type="ECO:0000259" key="4">
    <source>
        <dbReference type="Pfam" id="PF22939"/>
    </source>
</evidence>
<keyword evidence="1" id="KW-0677">Repeat</keyword>
<dbReference type="Gene3D" id="3.40.50.1820">
    <property type="entry name" value="alpha/beta hydrolase"/>
    <property type="match status" value="1"/>
</dbReference>
<evidence type="ECO:0000259" key="5">
    <source>
        <dbReference type="Pfam" id="PF24883"/>
    </source>
</evidence>
<dbReference type="HOGENOM" id="CLU_001384_1_0_1"/>
<dbReference type="RefSeq" id="XP_016645913.1">
    <property type="nucleotide sequence ID" value="XM_016783639.1"/>
</dbReference>
<keyword evidence="7" id="KW-1185">Reference proteome</keyword>
<feature type="domain" description="GPI inositol-deacylase winged helix" evidence="4">
    <location>
        <begin position="542"/>
        <end position="616"/>
    </location>
</feature>
<dbReference type="Pfam" id="PF24883">
    <property type="entry name" value="NPHP3_N"/>
    <property type="match status" value="1"/>
</dbReference>
<name>A0A084GFK2_PSEDA</name>
<gene>
    <name evidence="6" type="ORF">SAPIO_CDS0971</name>
</gene>
<evidence type="ECO:0000259" key="3">
    <source>
        <dbReference type="Pfam" id="PF12697"/>
    </source>
</evidence>
<dbReference type="EMBL" id="JOWA01000044">
    <property type="protein sequence ID" value="KEZ46114.1"/>
    <property type="molecule type" value="Genomic_DNA"/>
</dbReference>
<dbReference type="Proteomes" id="UP000028545">
    <property type="component" value="Unassembled WGS sequence"/>
</dbReference>
<reference evidence="6 7" key="1">
    <citation type="journal article" date="2014" name="Genome Announc.">
        <title>Draft genome sequence of the pathogenic fungus Scedosporium apiospermum.</title>
        <authorList>
            <person name="Vandeputte P."/>
            <person name="Ghamrawi S."/>
            <person name="Rechenmann M."/>
            <person name="Iltis A."/>
            <person name="Giraud S."/>
            <person name="Fleury M."/>
            <person name="Thornton C."/>
            <person name="Delhaes L."/>
            <person name="Meyer W."/>
            <person name="Papon N."/>
            <person name="Bouchara J.P."/>
        </authorList>
    </citation>
    <scope>NUCLEOTIDE SEQUENCE [LARGE SCALE GENOMIC DNA]</scope>
    <source>
        <strain evidence="6 7">IHEM 14462</strain>
    </source>
</reference>
<evidence type="ECO:0000313" key="7">
    <source>
        <dbReference type="Proteomes" id="UP000028545"/>
    </source>
</evidence>
<dbReference type="InterPro" id="IPR000073">
    <property type="entry name" value="AB_hydrolase_1"/>
</dbReference>
<organism evidence="6 7">
    <name type="scientific">Pseudallescheria apiosperma</name>
    <name type="common">Scedosporium apiospermum</name>
    <dbReference type="NCBI Taxonomy" id="563466"/>
    <lineage>
        <taxon>Eukaryota</taxon>
        <taxon>Fungi</taxon>
        <taxon>Dikarya</taxon>
        <taxon>Ascomycota</taxon>
        <taxon>Pezizomycotina</taxon>
        <taxon>Sordariomycetes</taxon>
        <taxon>Hypocreomycetidae</taxon>
        <taxon>Microascales</taxon>
        <taxon>Microascaceae</taxon>
        <taxon>Scedosporium</taxon>
    </lineage>
</organism>
<evidence type="ECO:0000313" key="6">
    <source>
        <dbReference type="EMBL" id="KEZ46114.1"/>
    </source>
</evidence>
<dbReference type="SMART" id="SM00320">
    <property type="entry name" value="WD40"/>
    <property type="match status" value="4"/>
</dbReference>
<dbReference type="Pfam" id="PF00400">
    <property type="entry name" value="WD40"/>
    <property type="match status" value="1"/>
</dbReference>
<dbReference type="KEGG" id="sapo:SAPIO_CDS0971"/>
<evidence type="ECO:0000256" key="2">
    <source>
        <dbReference type="SAM" id="MobiDB-lite"/>
    </source>
</evidence>
<dbReference type="GeneID" id="27719123"/>
<dbReference type="SUPFAM" id="SSF50978">
    <property type="entry name" value="WD40 repeat-like"/>
    <property type="match status" value="2"/>
</dbReference>
<dbReference type="InterPro" id="IPR029058">
    <property type="entry name" value="AB_hydrolase_fold"/>
</dbReference>
<dbReference type="SUPFAM" id="SSF53474">
    <property type="entry name" value="alpha/beta-Hydrolases"/>
    <property type="match status" value="1"/>
</dbReference>
<dbReference type="InterPro" id="IPR036322">
    <property type="entry name" value="WD40_repeat_dom_sf"/>
</dbReference>
<protein>
    <submittedName>
        <fullName evidence="6">Uncharacterized protein</fullName>
    </submittedName>
</protein>
<feature type="domain" description="AB hydrolase-1" evidence="3">
    <location>
        <begin position="77"/>
        <end position="231"/>
    </location>
</feature>
<dbReference type="Pfam" id="PF22939">
    <property type="entry name" value="WHD_GPIID"/>
    <property type="match status" value="1"/>
</dbReference>
<sequence length="1498" mass="166995">MLQAGMTTVHLRPTENGNSRERASSLSFRQNRLHRLSTISSRLSSRPANGVESKADINGPLGLNLLNEPSEPRVDFIFIHGLGGGSRKTWSYSPDPHMFWPKEWLPNETGFRHVRLHSYGYNSDWTTRKDSHLTVHDFGQALLADLRNSPHLRKNGHTPIVFVAHSMGGLVAKKAGLPKEHVRYIEADHRHICKFDSPTNPNYMTLRKAFLTTVEDLEADAPFRRRDEYTSQMKKVASLLRVDQRPDAVLLATSEKQHSGSCQWLTESKTFQEWVENPVVCSEEEIAPSKEPPLAKQPKILWLKGRPGTGKSVAAGHVVRYLQTCNLDCSFYFFEHKNQGGSTVAAFLRSLAFQMAESSFEVRRTVVSMAEDGIKINHDDHHMLWTSLFAERILKVEYTRPQFWVIDAVDECSTKGMPALVSMLSSLGSKTPVRVFMTSRPGGQLGRLLSWEWTEFSEITTGQEGSLRDIELFVKARCSGASDTGLVADVLAKCNGVFLWASLTVAKLEEAYSVEDKQDILRQIPPEMDMFYSRIITSIAGSPSSELARCILKWTICSPRPLYYGELAEAVKLDISRTLTASASELETMAGHLVFVDTQSQIHIMHQTASEFLTRKREGFWIDRAAAHSKLAEICLTVLCGTEFAPPRLRRGGTTKSTALATKSTVLSPLADYAALNFSYHLMHGSPAADGPLILLNKFLKSNVLTWIEKTASTDNLWTLQITAQRLKAYLGRRAKYQSLVSVETETVARWAADIYHIVAAFHSSLLTSPSSIYLLIPQLCPPKSIIRKLFAKPSGQLRIAGSSEEDWSERLACYLFPEEASAVTCCARFLAVGLTDGDIRIYCIAGSDTFDSAGTLAHGKKVRQLAFNRSSSLLASCSARKLMLWDIHTSSRGSSFPCLWSRNLDFTPSHMAFHPDGNSIVLANPQHSSIVAFEAADGRKGEPILLHALVDSDSSSSDDESGDEQVAAWMPSEWIRLDASHRLAALAYRNATVLIWDLDSIEEIGKFEREAFEDVYVTAPPLDMIFNPISELELLAITYKDGDMVTCNPWTLEQTNKCHLPVLLFTLATTSDGRVLAGATDDGEIYLFLWETLQRVYKINRLDDQFRIHDIVFSTDNRQLFDIGGHSCTVWEPFILAPRDESDDGKSSEAHSEEDIVLESPVSLARVFEWGRAITAIEQADHGNCLMVGRQDGTIEICELRTGDVMDKLALHDSFAEIEHIDWNEEKGVFLSVDTIGRCILTRLSFIKQGTTKVQTCCLLDHREGASVRQALIGPKAESLLICTESSAKIIGLDGGLVAEETCLPGSWWMRHLSNDSHLIAIQENTLHLFEWASLKRLSQTDGIALLVPEFPVQVTSRNPWISGAGSSYFAQCIVDGASRVRTSNIFALDTSEITLETKAMSLQTLYTESLRVQAVLGCLKSRLFILETSGWVCSISLKRLSKATHYTRHFFIPHTWRSGGGYIVIKVVSKTAVAFGRGEQLMIFHGFLEFEEKAAL</sequence>